<dbReference type="EMBL" id="JADGJD010000018">
    <property type="protein sequence ID" value="KAJ3056864.1"/>
    <property type="molecule type" value="Genomic_DNA"/>
</dbReference>
<dbReference type="InterPro" id="IPR035899">
    <property type="entry name" value="DBL_dom_sf"/>
</dbReference>
<feature type="domain" description="DH" evidence="4">
    <location>
        <begin position="189"/>
        <end position="372"/>
    </location>
</feature>
<dbReference type="Proteomes" id="UP001212841">
    <property type="component" value="Unassembled WGS sequence"/>
</dbReference>
<dbReference type="AlphaFoldDB" id="A0AAD5SK85"/>
<feature type="compositionally biased region" description="Low complexity" evidence="3">
    <location>
        <begin position="739"/>
        <end position="748"/>
    </location>
</feature>
<feature type="compositionally biased region" description="Polar residues" evidence="3">
    <location>
        <begin position="773"/>
        <end position="790"/>
    </location>
</feature>
<dbReference type="PROSITE" id="PS50010">
    <property type="entry name" value="DH_2"/>
    <property type="match status" value="1"/>
</dbReference>
<dbReference type="CDD" id="cd00160">
    <property type="entry name" value="RhoGEF"/>
    <property type="match status" value="1"/>
</dbReference>
<organism evidence="5 6">
    <name type="scientific">Rhizophlyctis rosea</name>
    <dbReference type="NCBI Taxonomy" id="64517"/>
    <lineage>
        <taxon>Eukaryota</taxon>
        <taxon>Fungi</taxon>
        <taxon>Fungi incertae sedis</taxon>
        <taxon>Chytridiomycota</taxon>
        <taxon>Chytridiomycota incertae sedis</taxon>
        <taxon>Chytridiomycetes</taxon>
        <taxon>Rhizophlyctidales</taxon>
        <taxon>Rhizophlyctidaceae</taxon>
        <taxon>Rhizophlyctis</taxon>
    </lineage>
</organism>
<dbReference type="InterPro" id="IPR051480">
    <property type="entry name" value="Endocytic_GEF_Adapter"/>
</dbReference>
<dbReference type="Gene3D" id="1.20.900.10">
    <property type="entry name" value="Dbl homology (DH) domain"/>
    <property type="match status" value="1"/>
</dbReference>
<dbReference type="InterPro" id="IPR001849">
    <property type="entry name" value="PH_domain"/>
</dbReference>
<keyword evidence="2" id="KW-0963">Cytoplasm</keyword>
<dbReference type="InterPro" id="IPR000219">
    <property type="entry name" value="DH_dom"/>
</dbReference>
<evidence type="ECO:0000259" key="4">
    <source>
        <dbReference type="PROSITE" id="PS50010"/>
    </source>
</evidence>
<dbReference type="CDD" id="cd00821">
    <property type="entry name" value="PH"/>
    <property type="match status" value="1"/>
</dbReference>
<dbReference type="Gene3D" id="2.30.29.30">
    <property type="entry name" value="Pleckstrin-homology domain (PH domain)/Phosphotyrosine-binding domain (PTB)"/>
    <property type="match status" value="1"/>
</dbReference>
<feature type="compositionally biased region" description="Acidic residues" evidence="3">
    <location>
        <begin position="50"/>
        <end position="63"/>
    </location>
</feature>
<evidence type="ECO:0000313" key="5">
    <source>
        <dbReference type="EMBL" id="KAJ3056864.1"/>
    </source>
</evidence>
<comment type="subcellular location">
    <subcellularLocation>
        <location evidence="1">Cytoplasm</location>
    </subcellularLocation>
</comment>
<keyword evidence="6" id="KW-1185">Reference proteome</keyword>
<comment type="caution">
    <text evidence="5">The sequence shown here is derived from an EMBL/GenBank/DDBJ whole genome shotgun (WGS) entry which is preliminary data.</text>
</comment>
<evidence type="ECO:0000313" key="6">
    <source>
        <dbReference type="Proteomes" id="UP001212841"/>
    </source>
</evidence>
<dbReference type="GO" id="GO:0005737">
    <property type="term" value="C:cytoplasm"/>
    <property type="evidence" value="ECO:0007669"/>
    <property type="project" value="UniProtKB-SubCell"/>
</dbReference>
<reference evidence="5" key="1">
    <citation type="submission" date="2020-05" db="EMBL/GenBank/DDBJ databases">
        <title>Phylogenomic resolution of chytrid fungi.</title>
        <authorList>
            <person name="Stajich J.E."/>
            <person name="Amses K."/>
            <person name="Simmons R."/>
            <person name="Seto K."/>
            <person name="Myers J."/>
            <person name="Bonds A."/>
            <person name="Quandt C.A."/>
            <person name="Barry K."/>
            <person name="Liu P."/>
            <person name="Grigoriev I."/>
            <person name="Longcore J.E."/>
            <person name="James T.Y."/>
        </authorList>
    </citation>
    <scope>NUCLEOTIDE SEQUENCE</scope>
    <source>
        <strain evidence="5">JEL0318</strain>
    </source>
</reference>
<feature type="compositionally biased region" description="Polar residues" evidence="3">
    <location>
        <begin position="861"/>
        <end position="881"/>
    </location>
</feature>
<feature type="compositionally biased region" description="Pro residues" evidence="3">
    <location>
        <begin position="793"/>
        <end position="802"/>
    </location>
</feature>
<dbReference type="SUPFAM" id="SSF50729">
    <property type="entry name" value="PH domain-like"/>
    <property type="match status" value="1"/>
</dbReference>
<feature type="compositionally biased region" description="Low complexity" evidence="3">
    <location>
        <begin position="757"/>
        <end position="766"/>
    </location>
</feature>
<dbReference type="InterPro" id="IPR011993">
    <property type="entry name" value="PH-like_dom_sf"/>
</dbReference>
<feature type="region of interest" description="Disordered" evidence="3">
    <location>
        <begin position="422"/>
        <end position="465"/>
    </location>
</feature>
<proteinExistence type="predicted"/>
<protein>
    <submittedName>
        <fullName evidence="5">Myosin 10A, isoform D</fullName>
    </submittedName>
</protein>
<feature type="compositionally biased region" description="Polar residues" evidence="3">
    <location>
        <begin position="83"/>
        <end position="96"/>
    </location>
</feature>
<evidence type="ECO:0000256" key="3">
    <source>
        <dbReference type="SAM" id="MobiDB-lite"/>
    </source>
</evidence>
<feature type="compositionally biased region" description="Polar residues" evidence="3">
    <location>
        <begin position="560"/>
        <end position="578"/>
    </location>
</feature>
<feature type="region of interest" description="Disordered" evidence="3">
    <location>
        <begin position="549"/>
        <end position="615"/>
    </location>
</feature>
<evidence type="ECO:0000256" key="1">
    <source>
        <dbReference type="ARBA" id="ARBA00004496"/>
    </source>
</evidence>
<dbReference type="Pfam" id="PF00169">
    <property type="entry name" value="PH"/>
    <property type="match status" value="1"/>
</dbReference>
<accession>A0AAD5SK85</accession>
<feature type="region of interest" description="Disordered" evidence="3">
    <location>
        <begin position="670"/>
        <end position="912"/>
    </location>
</feature>
<feature type="compositionally biased region" description="Low complexity" evidence="3">
    <location>
        <begin position="102"/>
        <end position="124"/>
    </location>
</feature>
<evidence type="ECO:0000256" key="2">
    <source>
        <dbReference type="ARBA" id="ARBA00022490"/>
    </source>
</evidence>
<dbReference type="PANTHER" id="PTHR46006:SF6">
    <property type="entry name" value="INTERSECTIN-2 ISOFORM X1"/>
    <property type="match status" value="1"/>
</dbReference>
<gene>
    <name evidence="5" type="primary">MYO20_1</name>
    <name evidence="5" type="ORF">HK097_003400</name>
</gene>
<dbReference type="SMART" id="SM00233">
    <property type="entry name" value="PH"/>
    <property type="match status" value="1"/>
</dbReference>
<dbReference type="Pfam" id="PF00621">
    <property type="entry name" value="RhoGEF"/>
    <property type="match status" value="1"/>
</dbReference>
<sequence>MTHEERRAAAKMFFEERYKQGAAVNAALGHDAGPAATRRFSSRSQSGVVVDDDVGAGDVEEDVRDSTTDSTAKTRPASWMHSVRSTPRQYTRTLTNDHFAEPSSNLTSSPSTQSLSSTTSTPTTHINPLSQPNIGGVLSSTKWYMVDIEPEDTNLEPTVAGHMEAPSQESGGKPRFIVDVDKLDKGEVKRQEVIYELLITEKEYVRDLNIIINLFMRQMRKKPAVDEHGIKRIFSNIELLVPYNKVLLDDLEQRRRQCWGVIQCIGDILDRVAQFFKMYTVYCGNQPEAMTYLKSQKTNSELTLCLKYCFLRPECRGLDINSFLLKPVQRICKYPLLLKELLKHTPPTHPDHELLTKAYNSINHVVDVVNERRRSVENQQRLLAVMQKLDFSEQKRPLTHVPYRTHVHEGSLIKLKLKHYAPHSTDSAPPMASESELSGTPPHSHAQSQSSTKHEKRKKHPGHGSPRFGVLFSDVFVLCKYPSVFSTSSKVIVRKVIDVKNISGIEERGDNPEIFTVLLSNSKHLHFTSPTPSETHVWIQKFREALRESEETERARPLSISGTPTPFSTASANRTSILKSPDESVETGKSVESISGLGMSSLDRPVGGEAGSPTLDNFPALSSSIIDDPQIASFLNGSSLAEAEAEEAANLKQQQPTRIAQPSSLTLAQRDAGLGGVPGAWTSRSDLLAEPTGDAGVKQKQEAGVKKVSKTPSAEHLAPVAGKVATRAETERMPGRWASSSSMTDTSSRPPFARRISASSVSSSSSDESDSSTVVQNPLTAPKPTTQSRFTAPTPPSAPSPSPASGLKKSSSIDSLREHNESTSAPSSPSLKARRTLRPASSFHIVPDTSAEVKQLPPPSISGSVTPQNDAVQVPSPTSVRSRIANFETRGDGKIAKGAPGVGWEGRRVSNR</sequence>
<dbReference type="SMART" id="SM00325">
    <property type="entry name" value="RhoGEF"/>
    <property type="match status" value="1"/>
</dbReference>
<dbReference type="SUPFAM" id="SSF48065">
    <property type="entry name" value="DBL homology domain (DH-domain)"/>
    <property type="match status" value="1"/>
</dbReference>
<dbReference type="GO" id="GO:0005085">
    <property type="term" value="F:guanyl-nucleotide exchange factor activity"/>
    <property type="evidence" value="ECO:0007669"/>
    <property type="project" value="InterPro"/>
</dbReference>
<dbReference type="GO" id="GO:0035025">
    <property type="term" value="P:positive regulation of Rho protein signal transduction"/>
    <property type="evidence" value="ECO:0007669"/>
    <property type="project" value="TreeGrafter"/>
</dbReference>
<name>A0AAD5SK85_9FUNG</name>
<feature type="region of interest" description="Disordered" evidence="3">
    <location>
        <begin position="33"/>
        <end position="133"/>
    </location>
</feature>
<dbReference type="PANTHER" id="PTHR46006">
    <property type="entry name" value="RHO GUANINE NUCLEOTIDE EXCHANGE FACTOR AT 64C, ISOFORM A"/>
    <property type="match status" value="1"/>
</dbReference>